<dbReference type="Proteomes" id="UP000664417">
    <property type="component" value="Unassembled WGS sequence"/>
</dbReference>
<comment type="caution">
    <text evidence="1">The sequence shown here is derived from an EMBL/GenBank/DDBJ whole genome shotgun (WGS) entry which is preliminary data.</text>
</comment>
<accession>A0A8J7Q595</accession>
<dbReference type="RefSeq" id="WP_207856116.1">
    <property type="nucleotide sequence ID" value="NZ_JAFREP010000001.1"/>
</dbReference>
<reference evidence="1" key="1">
    <citation type="submission" date="2021-03" db="EMBL/GenBank/DDBJ databases">
        <authorList>
            <person name="Wang G."/>
        </authorList>
    </citation>
    <scope>NUCLEOTIDE SEQUENCE</scope>
    <source>
        <strain evidence="1">KCTC 12899</strain>
    </source>
</reference>
<proteinExistence type="predicted"/>
<dbReference type="EMBL" id="JAFREP010000001">
    <property type="protein sequence ID" value="MBO1316879.1"/>
    <property type="molecule type" value="Genomic_DNA"/>
</dbReference>
<organism evidence="1 2">
    <name type="scientific">Acanthopleuribacter pedis</name>
    <dbReference type="NCBI Taxonomy" id="442870"/>
    <lineage>
        <taxon>Bacteria</taxon>
        <taxon>Pseudomonadati</taxon>
        <taxon>Acidobacteriota</taxon>
        <taxon>Holophagae</taxon>
        <taxon>Acanthopleuribacterales</taxon>
        <taxon>Acanthopleuribacteraceae</taxon>
        <taxon>Acanthopleuribacter</taxon>
    </lineage>
</organism>
<name>A0A8J7Q595_9BACT</name>
<keyword evidence="2" id="KW-1185">Reference proteome</keyword>
<gene>
    <name evidence="1" type="ORF">J3U88_00305</name>
</gene>
<sequence length="87" mass="9657">MVKRRSIEVHCGCGKLLARYSKGGKGRLVKMFFERILVDACGVFLTEPAPALHQELFCPQCQKRIATVQVIRGKFAAKLNQGAIVQP</sequence>
<protein>
    <submittedName>
        <fullName evidence="1">Uncharacterized protein</fullName>
    </submittedName>
</protein>
<evidence type="ECO:0000313" key="2">
    <source>
        <dbReference type="Proteomes" id="UP000664417"/>
    </source>
</evidence>
<evidence type="ECO:0000313" key="1">
    <source>
        <dbReference type="EMBL" id="MBO1316879.1"/>
    </source>
</evidence>
<dbReference type="AlphaFoldDB" id="A0A8J7Q595"/>